<evidence type="ECO:0000256" key="1">
    <source>
        <dbReference type="SAM" id="SignalP"/>
    </source>
</evidence>
<dbReference type="eggNOG" id="ENOG502SUN8">
    <property type="taxonomic scope" value="Eukaryota"/>
</dbReference>
<organism evidence="6">
    <name type="scientific">Caenorhabditis brenneri</name>
    <name type="common">Nematode worm</name>
    <dbReference type="NCBI Taxonomy" id="135651"/>
    <lineage>
        <taxon>Eukaryota</taxon>
        <taxon>Metazoa</taxon>
        <taxon>Ecdysozoa</taxon>
        <taxon>Nematoda</taxon>
        <taxon>Chromadorea</taxon>
        <taxon>Rhabditida</taxon>
        <taxon>Rhabditina</taxon>
        <taxon>Rhabditomorpha</taxon>
        <taxon>Rhabditoidea</taxon>
        <taxon>Rhabditidae</taxon>
        <taxon>Peloderinae</taxon>
        <taxon>Caenorhabditis</taxon>
    </lineage>
</organism>
<dbReference type="InParanoid" id="G0NF36"/>
<dbReference type="Proteomes" id="UP000008068">
    <property type="component" value="Unassembled WGS sequence"/>
</dbReference>
<dbReference type="OMA" id="CEYQINA"/>
<dbReference type="InterPro" id="IPR003366">
    <property type="entry name" value="CUB-like_dom"/>
</dbReference>
<gene>
    <name evidence="5" type="ORF">CAEBREN_22380</name>
</gene>
<dbReference type="Pfam" id="PF02408">
    <property type="entry name" value="CUB_2"/>
    <property type="match status" value="1"/>
</dbReference>
<dbReference type="PANTHER" id="PTHR47407">
    <property type="entry name" value="PROTEIN CBG15905-RELATED"/>
    <property type="match status" value="1"/>
</dbReference>
<dbReference type="AlphaFoldDB" id="G0NF36"/>
<sequence>MIPFLSLLSLLVLAQAEVPACNGPVIFNPPKDTTQNIWYPTNYTWIDAPLFPDDYKCEYQINAPQGWFVTIELTVNMNDTTSVNSPVQVIDQLGRGEPVIQSLQEMFYFPQNGGKIQLATGKSRVQFGFKLKWEQYAAVSPMLNNVTVQDLRPLLWGYFDNRPVLVTAVTRVSATIMPPPLDYYRQFLRGVVFFDGPTVNSKYLGTGTQLLASKNQWISSGKHLTIMNLGYSYEGRIALQFQDFENTKEIKKYQAIEFNPDDIEDVITLSLDPSDGPIALQSCCDPGAADVITYIGGTGKVDVYLGGVTKSKSNLMASYTGGNTGKTLPQVVFSQSRTYVISGGPVTMNITQNVSVFQLTETGRKGLLFTGNYGMVTNEDQSLFLELFAPHTDFTDANKAPDNDTIFRYTVEHADMLPNVTFSVRCNNQGNITELTYDSTHSISLGTSIDMPGTSCVFTYTSNEIENLGIRMNFEILKSGSHHISEMIAFIFLSVFMLVKK</sequence>
<evidence type="ECO:0000259" key="3">
    <source>
        <dbReference type="Pfam" id="PF24511"/>
    </source>
</evidence>
<feature type="domain" description="DUF7592" evidence="4">
    <location>
        <begin position="145"/>
        <end position="229"/>
    </location>
</feature>
<evidence type="ECO:0000313" key="5">
    <source>
        <dbReference type="EMBL" id="EGT58993.1"/>
    </source>
</evidence>
<proteinExistence type="predicted"/>
<evidence type="ECO:0000259" key="4">
    <source>
        <dbReference type="Pfam" id="PF24512"/>
    </source>
</evidence>
<dbReference type="OrthoDB" id="5874661at2759"/>
<dbReference type="PANTHER" id="PTHR47407:SF1">
    <property type="entry name" value="CUB-LIKE DOMAIN-CONTAINING PROTEIN"/>
    <property type="match status" value="1"/>
</dbReference>
<dbReference type="FunCoup" id="G0NF36">
    <property type="interactions" value="1143"/>
</dbReference>
<dbReference type="InterPro" id="IPR056014">
    <property type="entry name" value="DUF7592"/>
</dbReference>
<dbReference type="EMBL" id="GL379874">
    <property type="protein sequence ID" value="EGT58993.1"/>
    <property type="molecule type" value="Genomic_DNA"/>
</dbReference>
<reference evidence="6" key="1">
    <citation type="submission" date="2011-07" db="EMBL/GenBank/DDBJ databases">
        <authorList>
            <consortium name="Caenorhabditis brenneri Sequencing and Analysis Consortium"/>
            <person name="Wilson R.K."/>
        </authorList>
    </citation>
    <scope>NUCLEOTIDE SEQUENCE [LARGE SCALE GENOMIC DNA]</scope>
    <source>
        <strain evidence="6">PB2801</strain>
    </source>
</reference>
<protein>
    <submittedName>
        <fullName evidence="5">Uncharacterized protein</fullName>
    </submittedName>
</protein>
<name>G0NF36_CAEBE</name>
<feature type="domain" description="CUB-like" evidence="2">
    <location>
        <begin position="19"/>
        <end position="136"/>
    </location>
</feature>
<keyword evidence="1" id="KW-0732">Signal</keyword>
<dbReference type="STRING" id="135651.G0NF36"/>
<dbReference type="HOGENOM" id="CLU_025754_0_0_1"/>
<evidence type="ECO:0000313" key="6">
    <source>
        <dbReference type="Proteomes" id="UP000008068"/>
    </source>
</evidence>
<feature type="signal peptide" evidence="1">
    <location>
        <begin position="1"/>
        <end position="16"/>
    </location>
</feature>
<accession>G0NF36</accession>
<dbReference type="InterPro" id="IPR056013">
    <property type="entry name" value="DUF7591"/>
</dbReference>
<evidence type="ECO:0000259" key="2">
    <source>
        <dbReference type="Pfam" id="PF02408"/>
    </source>
</evidence>
<dbReference type="Pfam" id="PF24512">
    <property type="entry name" value="DUF7592"/>
    <property type="match status" value="1"/>
</dbReference>
<feature type="domain" description="DUF7591" evidence="3">
    <location>
        <begin position="245"/>
        <end position="353"/>
    </location>
</feature>
<dbReference type="Pfam" id="PF24511">
    <property type="entry name" value="DUF7591"/>
    <property type="match status" value="1"/>
</dbReference>
<feature type="chain" id="PRO_5003405657" evidence="1">
    <location>
        <begin position="17"/>
        <end position="501"/>
    </location>
</feature>
<keyword evidence="6" id="KW-1185">Reference proteome</keyword>